<dbReference type="GO" id="GO:0016747">
    <property type="term" value="F:acyltransferase activity, transferring groups other than amino-acyl groups"/>
    <property type="evidence" value="ECO:0007669"/>
    <property type="project" value="InterPro"/>
</dbReference>
<dbReference type="Proteomes" id="UP000003987">
    <property type="component" value="Unassembled WGS sequence"/>
</dbReference>
<dbReference type="OrthoDB" id="357176at2"/>
<dbReference type="HOGENOM" id="CLU_013985_13_2_9"/>
<sequence>MTIRLATTADLSALCDFYLQICLQQQNDEYSPRWKWGDYPSKEYLSAKLDDAQVIINVINEKIAAAGVLSIGEDPNYRVVPWQHHFLDSEVAILHLFAVGKAYRGQGIAQQTLQGIFNQARQNGQRVIHIDVVEHNLPAEKAYLKAGFKFNNEQILDYDDLGPTPAKLFEYLL</sequence>
<evidence type="ECO:0000313" key="5">
    <source>
        <dbReference type="Proteomes" id="UP000003987"/>
    </source>
</evidence>
<accession>C7XW11</accession>
<dbReference type="EMBL" id="GG698803">
    <property type="protein sequence ID" value="EEU30527.1"/>
    <property type="molecule type" value="Genomic_DNA"/>
</dbReference>
<dbReference type="RefSeq" id="WP_006916723.1">
    <property type="nucleotide sequence ID" value="NZ_GG698803.1"/>
</dbReference>
<dbReference type="STRING" id="575594.HMPREF0501_00905"/>
<keyword evidence="1 4" id="KW-0808">Transferase</keyword>
<dbReference type="PANTHER" id="PTHR43420">
    <property type="entry name" value="ACETYLTRANSFERASE"/>
    <property type="match status" value="1"/>
</dbReference>
<dbReference type="InterPro" id="IPR016181">
    <property type="entry name" value="Acyl_CoA_acyltransferase"/>
</dbReference>
<proteinExistence type="predicted"/>
<gene>
    <name evidence="4" type="ORF">HMPREF0501_00905</name>
</gene>
<dbReference type="SUPFAM" id="SSF55729">
    <property type="entry name" value="Acyl-CoA N-acyltransferases (Nat)"/>
    <property type="match status" value="1"/>
</dbReference>
<dbReference type="PROSITE" id="PS51186">
    <property type="entry name" value="GNAT"/>
    <property type="match status" value="1"/>
</dbReference>
<dbReference type="Gene3D" id="3.40.630.30">
    <property type="match status" value="1"/>
</dbReference>
<keyword evidence="5" id="KW-1185">Reference proteome</keyword>
<dbReference type="Pfam" id="PF00583">
    <property type="entry name" value="Acetyltransf_1"/>
    <property type="match status" value="1"/>
</dbReference>
<evidence type="ECO:0000313" key="4">
    <source>
        <dbReference type="EMBL" id="EEU30527.1"/>
    </source>
</evidence>
<dbReference type="CDD" id="cd04301">
    <property type="entry name" value="NAT_SF"/>
    <property type="match status" value="1"/>
</dbReference>
<keyword evidence="2" id="KW-0012">Acyltransferase</keyword>
<reference evidence="4 5" key="1">
    <citation type="submission" date="2009-06" db="EMBL/GenBank/DDBJ databases">
        <title>The Genome Sequence of Lactobacillus coleohominis strain 101-4-CHN.</title>
        <authorList>
            <consortium name="The Broad Institute Genome Sequencing Platform"/>
            <person name="Ward D."/>
            <person name="Young S.K."/>
            <person name="Zeng Q."/>
            <person name="Koehrsen M."/>
            <person name="Alvarado L."/>
            <person name="Berlin A."/>
            <person name="Borenstein D."/>
            <person name="Chen Z."/>
            <person name="Engels R."/>
            <person name="Freedman E."/>
            <person name="Gellesch M."/>
            <person name="Goldberg J."/>
            <person name="Griggs A."/>
            <person name="Gujja S."/>
            <person name="Heiman D."/>
            <person name="Hepburn T."/>
            <person name="Howarth C."/>
            <person name="Jen D."/>
            <person name="Larson L."/>
            <person name="Lewis B."/>
            <person name="Mehta T."/>
            <person name="Park D."/>
            <person name="Pearson M."/>
            <person name="Roberts A."/>
            <person name="Saif S."/>
            <person name="Shea T."/>
            <person name="Shenoy N."/>
            <person name="Sisk P."/>
            <person name="Stolte C."/>
            <person name="Sykes S."/>
            <person name="Walk T."/>
            <person name="White J."/>
            <person name="Yandava C."/>
            <person name="Liu Y."/>
            <person name="Xu Q."/>
            <person name="Lander E."/>
            <person name="Nusbaum C."/>
            <person name="Galagan J."/>
            <person name="Birren B."/>
        </authorList>
    </citation>
    <scope>NUCLEOTIDE SEQUENCE [LARGE SCALE GENOMIC DNA]</scope>
    <source>
        <strain evidence="4 5">101-4-CHN</strain>
    </source>
</reference>
<dbReference type="PANTHER" id="PTHR43420:SF44">
    <property type="entry name" value="ACETYLTRANSFERASE YPEA"/>
    <property type="match status" value="1"/>
</dbReference>
<evidence type="ECO:0000256" key="2">
    <source>
        <dbReference type="ARBA" id="ARBA00023315"/>
    </source>
</evidence>
<name>C7XW11_9LACO</name>
<dbReference type="eggNOG" id="COG0456">
    <property type="taxonomic scope" value="Bacteria"/>
</dbReference>
<dbReference type="InterPro" id="IPR000182">
    <property type="entry name" value="GNAT_dom"/>
</dbReference>
<dbReference type="AlphaFoldDB" id="C7XW11"/>
<organism evidence="4 5">
    <name type="scientific">Limosilactobacillus coleohominis 101-4-CHN</name>
    <dbReference type="NCBI Taxonomy" id="575594"/>
    <lineage>
        <taxon>Bacteria</taxon>
        <taxon>Bacillati</taxon>
        <taxon>Bacillota</taxon>
        <taxon>Bacilli</taxon>
        <taxon>Lactobacillales</taxon>
        <taxon>Lactobacillaceae</taxon>
        <taxon>Limosilactobacillus</taxon>
    </lineage>
</organism>
<feature type="domain" description="N-acetyltransferase" evidence="3">
    <location>
        <begin position="1"/>
        <end position="173"/>
    </location>
</feature>
<evidence type="ECO:0000256" key="1">
    <source>
        <dbReference type="ARBA" id="ARBA00022679"/>
    </source>
</evidence>
<protein>
    <submittedName>
        <fullName evidence="4">Acetyltransferase, GNAT family</fullName>
    </submittedName>
</protein>
<evidence type="ECO:0000259" key="3">
    <source>
        <dbReference type="PROSITE" id="PS51186"/>
    </source>
</evidence>
<dbReference type="InterPro" id="IPR050680">
    <property type="entry name" value="YpeA/RimI_acetyltransf"/>
</dbReference>